<organism evidence="1 2">
    <name type="scientific">Agathobacter rectalis</name>
    <dbReference type="NCBI Taxonomy" id="39491"/>
    <lineage>
        <taxon>Bacteria</taxon>
        <taxon>Bacillati</taxon>
        <taxon>Bacillota</taxon>
        <taxon>Clostridia</taxon>
        <taxon>Lachnospirales</taxon>
        <taxon>Lachnospiraceae</taxon>
        <taxon>Agathobacter</taxon>
    </lineage>
</organism>
<evidence type="ECO:0000313" key="2">
    <source>
        <dbReference type="Proteomes" id="UP000284296"/>
    </source>
</evidence>
<dbReference type="AlphaFoldDB" id="A0A412Q0G9"/>
<evidence type="ECO:0000313" key="1">
    <source>
        <dbReference type="EMBL" id="RGT78859.1"/>
    </source>
</evidence>
<comment type="caution">
    <text evidence="1">The sequence shown here is derived from an EMBL/GenBank/DDBJ whole genome shotgun (WGS) entry which is preliminary data.</text>
</comment>
<name>A0A412Q0G9_9FIRM</name>
<reference evidence="1 2" key="1">
    <citation type="submission" date="2018-08" db="EMBL/GenBank/DDBJ databases">
        <title>A genome reference for cultivated species of the human gut microbiota.</title>
        <authorList>
            <person name="Zou Y."/>
            <person name="Xue W."/>
            <person name="Luo G."/>
        </authorList>
    </citation>
    <scope>NUCLEOTIDE SEQUENCE [LARGE SCALE GENOMIC DNA]</scope>
    <source>
        <strain evidence="1 2">AF18-16LB</strain>
    </source>
</reference>
<sequence>MKGGRNTEGYADPTATIAVGRVAKEEREQIECEAADKRAYDLIKVLKYIIKGAGFELTERVQVKDTKTGRVYR</sequence>
<accession>A0A412Q0G9</accession>
<dbReference type="RefSeq" id="WP_003500683.1">
    <property type="nucleotide sequence ID" value="NZ_QRXF01000020.1"/>
</dbReference>
<gene>
    <name evidence="1" type="ORF">DWX06_13625</name>
</gene>
<proteinExistence type="predicted"/>
<dbReference type="Proteomes" id="UP000284296">
    <property type="component" value="Unassembled WGS sequence"/>
</dbReference>
<protein>
    <submittedName>
        <fullName evidence="1">Uncharacterized protein</fullName>
    </submittedName>
</protein>
<dbReference type="EMBL" id="QRXG01000031">
    <property type="protein sequence ID" value="RGT78859.1"/>
    <property type="molecule type" value="Genomic_DNA"/>
</dbReference>